<evidence type="ECO:0000256" key="1">
    <source>
        <dbReference type="ARBA" id="ARBA00022448"/>
    </source>
</evidence>
<name>A0AAX1N1T2_9BACT</name>
<dbReference type="InterPro" id="IPR017871">
    <property type="entry name" value="ABC_transporter-like_CS"/>
</dbReference>
<evidence type="ECO:0000259" key="4">
    <source>
        <dbReference type="PROSITE" id="PS50893"/>
    </source>
</evidence>
<dbReference type="AlphaFoldDB" id="A0AAX1N1T2"/>
<dbReference type="PANTHER" id="PTHR42939:SF1">
    <property type="entry name" value="ABC TRANSPORTER ATP-BINDING PROTEIN ALBC-RELATED"/>
    <property type="match status" value="1"/>
</dbReference>
<feature type="domain" description="ABC transporter" evidence="4">
    <location>
        <begin position="3"/>
        <end position="205"/>
    </location>
</feature>
<dbReference type="Proteomes" id="UP000678679">
    <property type="component" value="Chromosome 1"/>
</dbReference>
<dbReference type="Pfam" id="PF00005">
    <property type="entry name" value="ABC_tran"/>
    <property type="match status" value="1"/>
</dbReference>
<dbReference type="InterPro" id="IPR003439">
    <property type="entry name" value="ABC_transporter-like_ATP-bd"/>
</dbReference>
<dbReference type="RefSeq" id="WP_169662983.1">
    <property type="nucleotide sequence ID" value="NZ_CP076132.1"/>
</dbReference>
<organism evidence="5 6">
    <name type="scientific">Flammeovirga yaeyamensis</name>
    <dbReference type="NCBI Taxonomy" id="367791"/>
    <lineage>
        <taxon>Bacteria</taxon>
        <taxon>Pseudomonadati</taxon>
        <taxon>Bacteroidota</taxon>
        <taxon>Cytophagia</taxon>
        <taxon>Cytophagales</taxon>
        <taxon>Flammeovirgaceae</taxon>
        <taxon>Flammeovirga</taxon>
    </lineage>
</organism>
<dbReference type="InterPro" id="IPR051782">
    <property type="entry name" value="ABC_Transporter_VariousFunc"/>
</dbReference>
<dbReference type="InterPro" id="IPR003593">
    <property type="entry name" value="AAA+_ATPase"/>
</dbReference>
<dbReference type="SUPFAM" id="SSF52540">
    <property type="entry name" value="P-loop containing nucleoside triphosphate hydrolases"/>
    <property type="match status" value="1"/>
</dbReference>
<dbReference type="GO" id="GO:0016887">
    <property type="term" value="F:ATP hydrolysis activity"/>
    <property type="evidence" value="ECO:0007669"/>
    <property type="project" value="InterPro"/>
</dbReference>
<dbReference type="KEGG" id="fya:KMW28_17890"/>
<dbReference type="PANTHER" id="PTHR42939">
    <property type="entry name" value="ABC TRANSPORTER ATP-BINDING PROTEIN ALBC-RELATED"/>
    <property type="match status" value="1"/>
</dbReference>
<keyword evidence="6" id="KW-1185">Reference proteome</keyword>
<reference evidence="5 6" key="1">
    <citation type="submission" date="2021-05" db="EMBL/GenBank/DDBJ databases">
        <title>Comparative genomic studies on the polysaccharide-degrading batcterial strains of the Flammeovirga genus.</title>
        <authorList>
            <person name="Zewei F."/>
            <person name="Zheng Z."/>
            <person name="Yu L."/>
            <person name="Ruyue G."/>
            <person name="Yanhong M."/>
            <person name="Yuanyuan C."/>
            <person name="Jingyan G."/>
            <person name="Wenjun H."/>
        </authorList>
    </citation>
    <scope>NUCLEOTIDE SEQUENCE [LARGE SCALE GENOMIC DNA]</scope>
    <source>
        <strain evidence="5 6">NBRC:100898</strain>
    </source>
</reference>
<keyword evidence="1" id="KW-0813">Transport</keyword>
<dbReference type="GO" id="GO:0005524">
    <property type="term" value="F:ATP binding"/>
    <property type="evidence" value="ECO:0007669"/>
    <property type="project" value="UniProtKB-KW"/>
</dbReference>
<dbReference type="PROSITE" id="PS50893">
    <property type="entry name" value="ABC_TRANSPORTER_2"/>
    <property type="match status" value="1"/>
</dbReference>
<keyword evidence="3 5" id="KW-0067">ATP-binding</keyword>
<dbReference type="PROSITE" id="PS00211">
    <property type="entry name" value="ABC_TRANSPORTER_1"/>
    <property type="match status" value="1"/>
</dbReference>
<accession>A0AAX1N1T2</accession>
<evidence type="ECO:0000313" key="5">
    <source>
        <dbReference type="EMBL" id="QWG01514.1"/>
    </source>
</evidence>
<dbReference type="InterPro" id="IPR027417">
    <property type="entry name" value="P-loop_NTPase"/>
</dbReference>
<proteinExistence type="predicted"/>
<keyword evidence="2" id="KW-0547">Nucleotide-binding</keyword>
<dbReference type="Gene3D" id="3.40.50.300">
    <property type="entry name" value="P-loop containing nucleotide triphosphate hydrolases"/>
    <property type="match status" value="1"/>
</dbReference>
<gene>
    <name evidence="5" type="ORF">KMW28_17890</name>
</gene>
<protein>
    <submittedName>
        <fullName evidence="5">ATP-binding cassette domain-containing protein</fullName>
    </submittedName>
</protein>
<evidence type="ECO:0000256" key="3">
    <source>
        <dbReference type="ARBA" id="ARBA00022840"/>
    </source>
</evidence>
<dbReference type="EMBL" id="CP076132">
    <property type="protein sequence ID" value="QWG01514.1"/>
    <property type="molecule type" value="Genomic_DNA"/>
</dbReference>
<evidence type="ECO:0000313" key="6">
    <source>
        <dbReference type="Proteomes" id="UP000678679"/>
    </source>
</evidence>
<evidence type="ECO:0000256" key="2">
    <source>
        <dbReference type="ARBA" id="ARBA00022741"/>
    </source>
</evidence>
<sequence length="205" mass="23808">MKIELSSLGKRFAREWIFRDINYSFVQDKIYAITGGNGSGKSTFLRILAGINDPSKGQINYYDQKGKKIAVDDIWKVLSIAGPYTELIEEFTLEEHLDFHFSLKKGTKTKKEIIDILGFEKSKYKQVQDFSSGMKQKLKLALAFFTEGEILLLDEPTSNLDANNIKWYQNWLEKVKQNKLLIICSNQKYEYEICNEIISIESYKF</sequence>
<dbReference type="SMART" id="SM00382">
    <property type="entry name" value="AAA"/>
    <property type="match status" value="1"/>
</dbReference>